<feature type="compositionally biased region" description="Basic and acidic residues" evidence="2">
    <location>
        <begin position="157"/>
        <end position="179"/>
    </location>
</feature>
<feature type="region of interest" description="Disordered" evidence="2">
    <location>
        <begin position="142"/>
        <end position="179"/>
    </location>
</feature>
<dbReference type="EMBL" id="MCFI01000004">
    <property type="protein sequence ID" value="ORY85431.1"/>
    <property type="molecule type" value="Genomic_DNA"/>
</dbReference>
<evidence type="ECO:0008006" key="5">
    <source>
        <dbReference type="Google" id="ProtNLM"/>
    </source>
</evidence>
<evidence type="ECO:0000313" key="3">
    <source>
        <dbReference type="EMBL" id="ORY85431.1"/>
    </source>
</evidence>
<dbReference type="InterPro" id="IPR039604">
    <property type="entry name" value="Bfr1"/>
</dbReference>
<feature type="region of interest" description="Disordered" evidence="2">
    <location>
        <begin position="434"/>
        <end position="458"/>
    </location>
</feature>
<organism evidence="3 4">
    <name type="scientific">Protomyces lactucae-debilis</name>
    <dbReference type="NCBI Taxonomy" id="2754530"/>
    <lineage>
        <taxon>Eukaryota</taxon>
        <taxon>Fungi</taxon>
        <taxon>Dikarya</taxon>
        <taxon>Ascomycota</taxon>
        <taxon>Taphrinomycotina</taxon>
        <taxon>Taphrinomycetes</taxon>
        <taxon>Taphrinales</taxon>
        <taxon>Protomycetaceae</taxon>
        <taxon>Protomyces</taxon>
    </lineage>
</organism>
<dbReference type="GO" id="GO:0005783">
    <property type="term" value="C:endoplasmic reticulum"/>
    <property type="evidence" value="ECO:0007669"/>
    <property type="project" value="TreeGrafter"/>
</dbReference>
<name>A0A1Y2FN59_PROLT</name>
<accession>A0A1Y2FN59</accession>
<sequence>MSTRPQRPDEAAFKEQLAVKEKEFKAVNEKLTKVREQIASGDTGKGGSPKSQALRKQLEEIRQKQANIKGSKAKVFEQVRALEDSIRRKIAEQQASRKKSTYRSASEIDARIASLEAEVDSGKLKLVEEKKYLQEVSQLKRARKQFADSNSSQLSIDEEKRKADELRKQIDDPESKALSKEYDSVRAQLDALKENDDQVFKFKKEQYAERDALSAKSKELFTSIRELKDTYYTNKKAAYAYEQEQKQKRYDNIRAEREQHEKQKRLDAAKEMMDEASTPAYELEMLTCKNLIRYFDPAAAAAIGAGASTSLFNRSFGNKLEARAVEAAPEGQVALLNKKDREAGESYFAGKGKKQRKQPSSAQVSDKFNLSLGTIQDLATVSVQAPLNQSEVAATVEKLKERLVWFQDHQEKETNRRIAKAQKEIDLLEAAVAKEKPGAAEPTGTEEASKAPQCSSYS</sequence>
<dbReference type="GO" id="GO:0008298">
    <property type="term" value="P:intracellular mRNA localization"/>
    <property type="evidence" value="ECO:0007669"/>
    <property type="project" value="TreeGrafter"/>
</dbReference>
<dbReference type="AlphaFoldDB" id="A0A1Y2FN59"/>
<keyword evidence="1" id="KW-0175">Coiled coil</keyword>
<dbReference type="PANTHER" id="PTHR31027:SF2">
    <property type="entry name" value="LEBERCILIN DOMAIN-CONTAINING PROTEIN"/>
    <property type="match status" value="1"/>
</dbReference>
<dbReference type="STRING" id="56484.A0A1Y2FN59"/>
<protein>
    <recommendedName>
        <fullName evidence="5">Nuclear segregation protein Bfr1</fullName>
    </recommendedName>
</protein>
<dbReference type="GO" id="GO:0003729">
    <property type="term" value="F:mRNA binding"/>
    <property type="evidence" value="ECO:0007669"/>
    <property type="project" value="TreeGrafter"/>
</dbReference>
<dbReference type="OrthoDB" id="2195113at2759"/>
<dbReference type="GO" id="GO:0042175">
    <property type="term" value="C:nuclear outer membrane-endoplasmic reticulum membrane network"/>
    <property type="evidence" value="ECO:0007669"/>
    <property type="project" value="TreeGrafter"/>
</dbReference>
<dbReference type="RefSeq" id="XP_040726913.1">
    <property type="nucleotide sequence ID" value="XM_040866531.1"/>
</dbReference>
<feature type="coiled-coil region" evidence="1">
    <location>
        <begin position="243"/>
        <end position="272"/>
    </location>
</feature>
<evidence type="ECO:0000313" key="4">
    <source>
        <dbReference type="Proteomes" id="UP000193685"/>
    </source>
</evidence>
<comment type="caution">
    <text evidence="3">The sequence shown here is derived from an EMBL/GenBank/DDBJ whole genome shotgun (WGS) entry which is preliminary data.</text>
</comment>
<evidence type="ECO:0000256" key="1">
    <source>
        <dbReference type="SAM" id="Coils"/>
    </source>
</evidence>
<dbReference type="Proteomes" id="UP000193685">
    <property type="component" value="Unassembled WGS sequence"/>
</dbReference>
<evidence type="ECO:0000256" key="2">
    <source>
        <dbReference type="SAM" id="MobiDB-lite"/>
    </source>
</evidence>
<dbReference type="OMA" id="AHWKEDQ"/>
<reference evidence="3 4" key="1">
    <citation type="submission" date="2016-07" db="EMBL/GenBank/DDBJ databases">
        <title>Pervasive Adenine N6-methylation of Active Genes in Fungi.</title>
        <authorList>
            <consortium name="DOE Joint Genome Institute"/>
            <person name="Mondo S.J."/>
            <person name="Dannebaum R.O."/>
            <person name="Kuo R.C."/>
            <person name="Labutti K."/>
            <person name="Haridas S."/>
            <person name="Kuo A."/>
            <person name="Salamov A."/>
            <person name="Ahrendt S.R."/>
            <person name="Lipzen A."/>
            <person name="Sullivan W."/>
            <person name="Andreopoulos W.B."/>
            <person name="Clum A."/>
            <person name="Lindquist E."/>
            <person name="Daum C."/>
            <person name="Ramamoorthy G.K."/>
            <person name="Gryganskyi A."/>
            <person name="Culley D."/>
            <person name="Magnuson J.K."/>
            <person name="James T.Y."/>
            <person name="O'Malley M.A."/>
            <person name="Stajich J.E."/>
            <person name="Spatafora J.W."/>
            <person name="Visel A."/>
            <person name="Grigoriev I.V."/>
        </authorList>
    </citation>
    <scope>NUCLEOTIDE SEQUENCE [LARGE SCALE GENOMIC DNA]</scope>
    <source>
        <strain evidence="3 4">12-1054</strain>
    </source>
</reference>
<dbReference type="GeneID" id="63783130"/>
<keyword evidence="4" id="KW-1185">Reference proteome</keyword>
<proteinExistence type="predicted"/>
<dbReference type="GO" id="GO:1990904">
    <property type="term" value="C:ribonucleoprotein complex"/>
    <property type="evidence" value="ECO:0007669"/>
    <property type="project" value="TreeGrafter"/>
</dbReference>
<feature type="region of interest" description="Disordered" evidence="2">
    <location>
        <begin position="35"/>
        <end position="54"/>
    </location>
</feature>
<gene>
    <name evidence="3" type="ORF">BCR37DRAFT_237017</name>
</gene>
<dbReference type="PANTHER" id="PTHR31027">
    <property type="entry name" value="NUCLEAR SEGREGATION PROTEIN BFR1"/>
    <property type="match status" value="1"/>
</dbReference>